<keyword evidence="3" id="KW-1185">Reference proteome</keyword>
<organism evidence="2 3">
    <name type="scientific">Tuber borchii</name>
    <name type="common">White truffle</name>
    <dbReference type="NCBI Taxonomy" id="42251"/>
    <lineage>
        <taxon>Eukaryota</taxon>
        <taxon>Fungi</taxon>
        <taxon>Dikarya</taxon>
        <taxon>Ascomycota</taxon>
        <taxon>Pezizomycotina</taxon>
        <taxon>Pezizomycetes</taxon>
        <taxon>Pezizales</taxon>
        <taxon>Tuberaceae</taxon>
        <taxon>Tuber</taxon>
    </lineage>
</organism>
<dbReference type="STRING" id="42251.A0A2T6ZT17"/>
<feature type="transmembrane region" description="Helical" evidence="1">
    <location>
        <begin position="106"/>
        <end position="128"/>
    </location>
</feature>
<dbReference type="EMBL" id="NESQ01000112">
    <property type="protein sequence ID" value="PUU78639.1"/>
    <property type="molecule type" value="Genomic_DNA"/>
</dbReference>
<keyword evidence="1" id="KW-0472">Membrane</keyword>
<keyword evidence="1" id="KW-0812">Transmembrane</keyword>
<gene>
    <name evidence="2" type="ORF">B9Z19DRAFT_55688</name>
</gene>
<dbReference type="Proteomes" id="UP000244722">
    <property type="component" value="Unassembled WGS sequence"/>
</dbReference>
<evidence type="ECO:0000256" key="1">
    <source>
        <dbReference type="SAM" id="Phobius"/>
    </source>
</evidence>
<dbReference type="OrthoDB" id="8061355at2759"/>
<evidence type="ECO:0000313" key="2">
    <source>
        <dbReference type="EMBL" id="PUU78639.1"/>
    </source>
</evidence>
<sequence length="180" mass="20301">MQNLVDSLHFLSSFDDLKIISNPTIIKLSPADPTSELETLQQMLQFLSGAIAMSKIHSPFRICLSFLYMTCLVRFLRVLALYATVERIGNVRALHYSNRVRTIPLWLAYTAFDFVTVLITFVCAIIYVAATNDIWFHAGYLFLGILGYWLEFVLLTYNVSLMAGSQLSAFGIVTSTVVKL</sequence>
<dbReference type="AlphaFoldDB" id="A0A2T6ZT17"/>
<feature type="transmembrane region" description="Helical" evidence="1">
    <location>
        <begin position="134"/>
        <end position="157"/>
    </location>
</feature>
<accession>A0A2T6ZT17</accession>
<evidence type="ECO:0000313" key="3">
    <source>
        <dbReference type="Proteomes" id="UP000244722"/>
    </source>
</evidence>
<proteinExistence type="predicted"/>
<feature type="transmembrane region" description="Helical" evidence="1">
    <location>
        <begin position="66"/>
        <end position="85"/>
    </location>
</feature>
<reference evidence="2 3" key="1">
    <citation type="submission" date="2017-04" db="EMBL/GenBank/DDBJ databases">
        <title>Draft genome sequence of Tuber borchii Vittad., a whitish edible truffle.</title>
        <authorList>
            <consortium name="DOE Joint Genome Institute"/>
            <person name="Murat C."/>
            <person name="Kuo A."/>
            <person name="Barry K.W."/>
            <person name="Clum A."/>
            <person name="Dockter R.B."/>
            <person name="Fauchery L."/>
            <person name="Iotti M."/>
            <person name="Kohler A."/>
            <person name="Labutti K."/>
            <person name="Lindquist E.A."/>
            <person name="Lipzen A."/>
            <person name="Ohm R.A."/>
            <person name="Wang M."/>
            <person name="Grigoriev I.V."/>
            <person name="Zambonelli A."/>
            <person name="Martin F.M."/>
        </authorList>
    </citation>
    <scope>NUCLEOTIDE SEQUENCE [LARGE SCALE GENOMIC DNA]</scope>
    <source>
        <strain evidence="2 3">Tbo3840</strain>
    </source>
</reference>
<comment type="caution">
    <text evidence="2">The sequence shown here is derived from an EMBL/GenBank/DDBJ whole genome shotgun (WGS) entry which is preliminary data.</text>
</comment>
<name>A0A2T6ZT17_TUBBO</name>
<protein>
    <submittedName>
        <fullName evidence="2">Uncharacterized protein</fullName>
    </submittedName>
</protein>
<keyword evidence="1" id="KW-1133">Transmembrane helix</keyword>